<gene>
    <name evidence="1" type="ORF">BK652_17825</name>
</gene>
<sequence>MSGFIATGNTDEPFVITNDGFWPDIDVVHLRESIRLDGSITDARIEVVTVNALIQVNGELAGVKLKHVADGYSTLVAVPAPKIKGESNFIHLYRRSIYCSVGAELAERYRSYDTSVEGNKNADELTPSVDEYRRDARFAIRDLLGVGHSTVELI</sequence>
<dbReference type="AlphaFoldDB" id="A0A423G4M9"/>
<protein>
    <submittedName>
        <fullName evidence="1">Head completion/stabilization protein</fullName>
    </submittedName>
</protein>
<dbReference type="Pfam" id="PF05926">
    <property type="entry name" value="Phage_GPL"/>
    <property type="match status" value="1"/>
</dbReference>
<proteinExistence type="predicted"/>
<comment type="caution">
    <text evidence="1">The sequence shown here is derived from an EMBL/GenBank/DDBJ whole genome shotgun (WGS) entry which is preliminary data.</text>
</comment>
<name>A0A423G4M9_9PSED</name>
<dbReference type="EMBL" id="MOBC01000009">
    <property type="protein sequence ID" value="ROM80516.1"/>
    <property type="molecule type" value="Genomic_DNA"/>
</dbReference>
<evidence type="ECO:0000313" key="2">
    <source>
        <dbReference type="Proteomes" id="UP000284049"/>
    </source>
</evidence>
<organism evidence="1 2">
    <name type="scientific">Pseudomonas brassicacearum</name>
    <dbReference type="NCBI Taxonomy" id="930166"/>
    <lineage>
        <taxon>Bacteria</taxon>
        <taxon>Pseudomonadati</taxon>
        <taxon>Pseudomonadota</taxon>
        <taxon>Gammaproteobacteria</taxon>
        <taxon>Pseudomonadales</taxon>
        <taxon>Pseudomonadaceae</taxon>
        <taxon>Pseudomonas</taxon>
    </lineage>
</organism>
<dbReference type="RefSeq" id="WP_123579362.1">
    <property type="nucleotide sequence ID" value="NZ_MOBC01000009.1"/>
</dbReference>
<dbReference type="InterPro" id="IPR009225">
    <property type="entry name" value="Phage_head_completion_GpL"/>
</dbReference>
<accession>A0A423G4M9</accession>
<dbReference type="Proteomes" id="UP000284049">
    <property type="component" value="Unassembled WGS sequence"/>
</dbReference>
<reference evidence="1 2" key="1">
    <citation type="submission" date="2016-10" db="EMBL/GenBank/DDBJ databases">
        <title>Comparative genome analysis of multiple Pseudomonas spp. focuses on biocontrol and plant growth promoting traits.</title>
        <authorList>
            <person name="Tao X.-Y."/>
            <person name="Taylor C.G."/>
        </authorList>
    </citation>
    <scope>NUCLEOTIDE SEQUENCE [LARGE SCALE GENOMIC DNA]</scope>
    <source>
        <strain evidence="1 2">Wood3</strain>
    </source>
</reference>
<evidence type="ECO:0000313" key="1">
    <source>
        <dbReference type="EMBL" id="ROM80516.1"/>
    </source>
</evidence>